<name>A0AAV7HL01_DENCH</name>
<evidence type="ECO:0008006" key="3">
    <source>
        <dbReference type="Google" id="ProtNLM"/>
    </source>
</evidence>
<dbReference type="EMBL" id="JAGFBR010000003">
    <property type="protein sequence ID" value="KAH0468808.1"/>
    <property type="molecule type" value="Genomic_DNA"/>
</dbReference>
<organism evidence="1 2">
    <name type="scientific">Dendrobium chrysotoxum</name>
    <name type="common">Orchid</name>
    <dbReference type="NCBI Taxonomy" id="161865"/>
    <lineage>
        <taxon>Eukaryota</taxon>
        <taxon>Viridiplantae</taxon>
        <taxon>Streptophyta</taxon>
        <taxon>Embryophyta</taxon>
        <taxon>Tracheophyta</taxon>
        <taxon>Spermatophyta</taxon>
        <taxon>Magnoliopsida</taxon>
        <taxon>Liliopsida</taxon>
        <taxon>Asparagales</taxon>
        <taxon>Orchidaceae</taxon>
        <taxon>Epidendroideae</taxon>
        <taxon>Malaxideae</taxon>
        <taxon>Dendrobiinae</taxon>
        <taxon>Dendrobium</taxon>
    </lineage>
</organism>
<dbReference type="Proteomes" id="UP000775213">
    <property type="component" value="Unassembled WGS sequence"/>
</dbReference>
<accession>A0AAV7HL01</accession>
<protein>
    <recommendedName>
        <fullName evidence="3">Secreted protein</fullName>
    </recommendedName>
</protein>
<keyword evidence="2" id="KW-1185">Reference proteome</keyword>
<sequence length="80" mass="8316">MRPASARRWDTWTAAVGLAASAAAGRGFAVEAAVRALVEEGEDGSAAAAGDDVLVAELEEPDKGRLGRRNRGEGRIALLR</sequence>
<reference evidence="1 2" key="1">
    <citation type="journal article" date="2021" name="Hortic Res">
        <title>Chromosome-scale assembly of the Dendrobium chrysotoxum genome enhances the understanding of orchid evolution.</title>
        <authorList>
            <person name="Zhang Y."/>
            <person name="Zhang G.Q."/>
            <person name="Zhang D."/>
            <person name="Liu X.D."/>
            <person name="Xu X.Y."/>
            <person name="Sun W.H."/>
            <person name="Yu X."/>
            <person name="Zhu X."/>
            <person name="Wang Z.W."/>
            <person name="Zhao X."/>
            <person name="Zhong W.Y."/>
            <person name="Chen H."/>
            <person name="Yin W.L."/>
            <person name="Huang T."/>
            <person name="Niu S.C."/>
            <person name="Liu Z.J."/>
        </authorList>
    </citation>
    <scope>NUCLEOTIDE SEQUENCE [LARGE SCALE GENOMIC DNA]</scope>
    <source>
        <strain evidence="1">Lindl</strain>
    </source>
</reference>
<comment type="caution">
    <text evidence="1">The sequence shown here is derived from an EMBL/GenBank/DDBJ whole genome shotgun (WGS) entry which is preliminary data.</text>
</comment>
<evidence type="ECO:0000313" key="1">
    <source>
        <dbReference type="EMBL" id="KAH0468808.1"/>
    </source>
</evidence>
<gene>
    <name evidence="1" type="ORF">IEQ34_002040</name>
</gene>
<evidence type="ECO:0000313" key="2">
    <source>
        <dbReference type="Proteomes" id="UP000775213"/>
    </source>
</evidence>
<proteinExistence type="predicted"/>
<dbReference type="AlphaFoldDB" id="A0AAV7HL01"/>